<evidence type="ECO:0000313" key="4">
    <source>
        <dbReference type="EMBL" id="CAD7631302.1"/>
    </source>
</evidence>
<reference evidence="4" key="1">
    <citation type="submission" date="2020-11" db="EMBL/GenBank/DDBJ databases">
        <authorList>
            <person name="Tran Van P."/>
        </authorList>
    </citation>
    <scope>NUCLEOTIDE SEQUENCE</scope>
</reference>
<dbReference type="PANTHER" id="PTHR23259">
    <property type="entry name" value="RIDDLE"/>
    <property type="match status" value="1"/>
</dbReference>
<dbReference type="Proteomes" id="UP000759131">
    <property type="component" value="Unassembled WGS sequence"/>
</dbReference>
<protein>
    <recommendedName>
        <fullName evidence="3">TIL domain-containing protein</fullName>
    </recommendedName>
</protein>
<gene>
    <name evidence="4" type="ORF">OSB1V03_LOCUS11711</name>
</gene>
<feature type="domain" description="TIL" evidence="3">
    <location>
        <begin position="81"/>
        <end position="131"/>
    </location>
</feature>
<feature type="non-terminal residue" evidence="4">
    <location>
        <position position="142"/>
    </location>
</feature>
<feature type="non-terminal residue" evidence="4">
    <location>
        <position position="1"/>
    </location>
</feature>
<keyword evidence="1" id="KW-0646">Protease inhibitor</keyword>
<dbReference type="GO" id="GO:0030414">
    <property type="term" value="F:peptidase inhibitor activity"/>
    <property type="evidence" value="ECO:0007669"/>
    <property type="project" value="UniProtKB-KW"/>
</dbReference>
<dbReference type="InterPro" id="IPR036084">
    <property type="entry name" value="Ser_inhib-like_sf"/>
</dbReference>
<dbReference type="Gene3D" id="2.10.25.10">
    <property type="entry name" value="Laminin"/>
    <property type="match status" value="2"/>
</dbReference>
<dbReference type="InterPro" id="IPR002919">
    <property type="entry name" value="TIL_dom"/>
</dbReference>
<evidence type="ECO:0000313" key="5">
    <source>
        <dbReference type="Proteomes" id="UP000759131"/>
    </source>
</evidence>
<dbReference type="OrthoDB" id="7575919at2759"/>
<accession>A0A7R9KXK7</accession>
<dbReference type="CDD" id="cd19941">
    <property type="entry name" value="TIL"/>
    <property type="match status" value="2"/>
</dbReference>
<evidence type="ECO:0000259" key="3">
    <source>
        <dbReference type="Pfam" id="PF01826"/>
    </source>
</evidence>
<dbReference type="EMBL" id="OC863832">
    <property type="protein sequence ID" value="CAD7631302.1"/>
    <property type="molecule type" value="Genomic_DNA"/>
</dbReference>
<dbReference type="PANTHER" id="PTHR23259:SF70">
    <property type="entry name" value="ACCESSORY GLAND PROTEIN ACP62F-RELATED"/>
    <property type="match status" value="1"/>
</dbReference>
<dbReference type="AlphaFoldDB" id="A0A7R9KXK7"/>
<dbReference type="EMBL" id="CAJPIZ010009257">
    <property type="protein sequence ID" value="CAG2111732.1"/>
    <property type="molecule type" value="Genomic_DNA"/>
</dbReference>
<dbReference type="InterPro" id="IPR051368">
    <property type="entry name" value="SerProtInhib-TIL_Domain"/>
</dbReference>
<proteinExistence type="predicted"/>
<evidence type="ECO:0000256" key="2">
    <source>
        <dbReference type="ARBA" id="ARBA00023157"/>
    </source>
</evidence>
<dbReference type="Pfam" id="PF01826">
    <property type="entry name" value="TIL"/>
    <property type="match status" value="2"/>
</dbReference>
<evidence type="ECO:0000256" key="1">
    <source>
        <dbReference type="ARBA" id="ARBA00022690"/>
    </source>
</evidence>
<keyword evidence="2" id="KW-1015">Disulfide bond</keyword>
<dbReference type="SUPFAM" id="SSF57567">
    <property type="entry name" value="Serine protease inhibitors"/>
    <property type="match status" value="2"/>
</dbReference>
<keyword evidence="5" id="KW-1185">Reference proteome</keyword>
<feature type="domain" description="TIL" evidence="3">
    <location>
        <begin position="34"/>
        <end position="76"/>
    </location>
</feature>
<sequence>KYLCKGIVSGGQEYWGSVSFPGNGRFPSRPCNRPGELITNCGTSCPKTCANRGQRIMCTMRCVPGCFCQLGLVRDYEGPWEHYTDCGTSCPKTCANMGVEMMCTMQCVSGCFCLTGMVRNYQGICVLPALCNLPMHPNMFNF</sequence>
<organism evidence="4">
    <name type="scientific">Medioppia subpectinata</name>
    <dbReference type="NCBI Taxonomy" id="1979941"/>
    <lineage>
        <taxon>Eukaryota</taxon>
        <taxon>Metazoa</taxon>
        <taxon>Ecdysozoa</taxon>
        <taxon>Arthropoda</taxon>
        <taxon>Chelicerata</taxon>
        <taxon>Arachnida</taxon>
        <taxon>Acari</taxon>
        <taxon>Acariformes</taxon>
        <taxon>Sarcoptiformes</taxon>
        <taxon>Oribatida</taxon>
        <taxon>Brachypylina</taxon>
        <taxon>Oppioidea</taxon>
        <taxon>Oppiidae</taxon>
        <taxon>Medioppia</taxon>
    </lineage>
</organism>
<name>A0A7R9KXK7_9ACAR</name>